<sequence length="364" mass="39677">MHGPEAGGRVDGLLAELWRAQGTDLLLTVGMPPQIRVHGELSAVPGQPALRAEDTEALLGELLDAEQKAAWKAAHEYDFAFTWRTDARVRGNAFTQRGYTTVALRMIPMTIPTMQQLGLPPVLGSFARKHQGLVLVTGPTGSGKSTTLAAVIDQINTERACHIITVEDPIEYVHQHKRAAVNQREVGMDTPSFPHALRAALREDPDVLLVGEMRDLESIRFALTIAETGHLVFATLHTNDTAQSLARIIDVFPAEQQAQVRVQLAAALTGIVYQRLIPRVGGGLVAAYEVLVANSAVRNLIKEGKTNQLRNSLVTGQREGMVTFEQSLSVLVQGGWVSYEDAVARSLYPKDIERQPRLRVGAPA</sequence>
<dbReference type="PANTHER" id="PTHR30486">
    <property type="entry name" value="TWITCHING MOTILITY PROTEIN PILT"/>
    <property type="match status" value="1"/>
</dbReference>
<organism evidence="3 4">
    <name type="scientific">Kutzneria buriramensis</name>
    <dbReference type="NCBI Taxonomy" id="1045776"/>
    <lineage>
        <taxon>Bacteria</taxon>
        <taxon>Bacillati</taxon>
        <taxon>Actinomycetota</taxon>
        <taxon>Actinomycetes</taxon>
        <taxon>Pseudonocardiales</taxon>
        <taxon>Pseudonocardiaceae</taxon>
        <taxon>Kutzneria</taxon>
    </lineage>
</organism>
<dbReference type="OrthoDB" id="9805147at2"/>
<proteinExistence type="inferred from homology"/>
<dbReference type="EMBL" id="QUNO01000020">
    <property type="protein sequence ID" value="REH33135.1"/>
    <property type="molecule type" value="Genomic_DNA"/>
</dbReference>
<dbReference type="SMART" id="SM00382">
    <property type="entry name" value="AAA"/>
    <property type="match status" value="1"/>
</dbReference>
<evidence type="ECO:0000259" key="2">
    <source>
        <dbReference type="PROSITE" id="PS00662"/>
    </source>
</evidence>
<evidence type="ECO:0000256" key="1">
    <source>
        <dbReference type="ARBA" id="ARBA00006611"/>
    </source>
</evidence>
<comment type="caution">
    <text evidence="3">The sequence shown here is derived from an EMBL/GenBank/DDBJ whole genome shotgun (WGS) entry which is preliminary data.</text>
</comment>
<dbReference type="PROSITE" id="PS00662">
    <property type="entry name" value="T2SP_E"/>
    <property type="match status" value="1"/>
</dbReference>
<dbReference type="Proteomes" id="UP000256269">
    <property type="component" value="Unassembled WGS sequence"/>
</dbReference>
<dbReference type="Pfam" id="PF00437">
    <property type="entry name" value="T2SSE"/>
    <property type="match status" value="1"/>
</dbReference>
<dbReference type="GO" id="GO:0005524">
    <property type="term" value="F:ATP binding"/>
    <property type="evidence" value="ECO:0007669"/>
    <property type="project" value="InterPro"/>
</dbReference>
<dbReference type="Gene3D" id="3.40.50.300">
    <property type="entry name" value="P-loop containing nucleotide triphosphate hydrolases"/>
    <property type="match status" value="1"/>
</dbReference>
<dbReference type="NCBIfam" id="TIGR01420">
    <property type="entry name" value="pilT_fam"/>
    <property type="match status" value="1"/>
</dbReference>
<dbReference type="GO" id="GO:0016887">
    <property type="term" value="F:ATP hydrolysis activity"/>
    <property type="evidence" value="ECO:0007669"/>
    <property type="project" value="InterPro"/>
</dbReference>
<dbReference type="SUPFAM" id="SSF52540">
    <property type="entry name" value="P-loop containing nucleoside triphosphate hydrolases"/>
    <property type="match status" value="1"/>
</dbReference>
<dbReference type="AlphaFoldDB" id="A0A3E0GZZ1"/>
<dbReference type="Gene3D" id="3.30.450.90">
    <property type="match status" value="1"/>
</dbReference>
<dbReference type="CDD" id="cd01131">
    <property type="entry name" value="PilT"/>
    <property type="match status" value="1"/>
</dbReference>
<reference evidence="3 4" key="1">
    <citation type="submission" date="2018-08" db="EMBL/GenBank/DDBJ databases">
        <title>Genomic Encyclopedia of Archaeal and Bacterial Type Strains, Phase II (KMG-II): from individual species to whole genera.</title>
        <authorList>
            <person name="Goeker M."/>
        </authorList>
    </citation>
    <scope>NUCLEOTIDE SEQUENCE [LARGE SCALE GENOMIC DNA]</scope>
    <source>
        <strain evidence="3 4">DSM 45791</strain>
    </source>
</reference>
<evidence type="ECO:0000313" key="4">
    <source>
        <dbReference type="Proteomes" id="UP000256269"/>
    </source>
</evidence>
<dbReference type="InterPro" id="IPR027417">
    <property type="entry name" value="P-loop_NTPase"/>
</dbReference>
<comment type="similarity">
    <text evidence="1">Belongs to the GSP E family.</text>
</comment>
<dbReference type="InterPro" id="IPR006321">
    <property type="entry name" value="PilT/PilU"/>
</dbReference>
<dbReference type="PANTHER" id="PTHR30486:SF16">
    <property type="entry name" value="TWITCHING MOTILITY PROTEIN PILT"/>
    <property type="match status" value="1"/>
</dbReference>
<dbReference type="RefSeq" id="WP_116180535.1">
    <property type="nucleotide sequence ID" value="NZ_CP144375.1"/>
</dbReference>
<evidence type="ECO:0000313" key="3">
    <source>
        <dbReference type="EMBL" id="REH33135.1"/>
    </source>
</evidence>
<feature type="domain" description="Bacterial type II secretion system protein E" evidence="2">
    <location>
        <begin position="201"/>
        <end position="215"/>
    </location>
</feature>
<dbReference type="InterPro" id="IPR001482">
    <property type="entry name" value="T2SS/T4SS_dom"/>
</dbReference>
<accession>A0A3E0GZZ1</accession>
<gene>
    <name evidence="3" type="ORF">BCF44_120207</name>
</gene>
<dbReference type="InterPro" id="IPR050921">
    <property type="entry name" value="T4SS_GSP_E_ATPase"/>
</dbReference>
<name>A0A3E0GZZ1_9PSEU</name>
<protein>
    <submittedName>
        <fullName evidence="3">Twitching motility protein PilT</fullName>
    </submittedName>
</protein>
<keyword evidence="4" id="KW-1185">Reference proteome</keyword>
<dbReference type="InterPro" id="IPR003593">
    <property type="entry name" value="AAA+_ATPase"/>
</dbReference>